<dbReference type="InterPro" id="IPR002464">
    <property type="entry name" value="DNA/RNA_helicase_DEAH_CS"/>
</dbReference>
<dbReference type="Gene3D" id="3.40.50.300">
    <property type="entry name" value="P-loop containing nucleotide triphosphate hydrolases"/>
    <property type="match status" value="2"/>
</dbReference>
<organism evidence="6 7">
    <name type="scientific">Cymbomonas tetramitiformis</name>
    <dbReference type="NCBI Taxonomy" id="36881"/>
    <lineage>
        <taxon>Eukaryota</taxon>
        <taxon>Viridiplantae</taxon>
        <taxon>Chlorophyta</taxon>
        <taxon>Pyramimonadophyceae</taxon>
        <taxon>Pyramimonadales</taxon>
        <taxon>Pyramimonadaceae</taxon>
        <taxon>Cymbomonas</taxon>
    </lineage>
</organism>
<evidence type="ECO:0000259" key="5">
    <source>
        <dbReference type="PROSITE" id="PS51194"/>
    </source>
</evidence>
<dbReference type="CDD" id="cd18791">
    <property type="entry name" value="SF2_C_RHA"/>
    <property type="match status" value="1"/>
</dbReference>
<dbReference type="SUPFAM" id="SSF88723">
    <property type="entry name" value="PIN domain-like"/>
    <property type="match status" value="1"/>
</dbReference>
<dbReference type="GO" id="GO:0003723">
    <property type="term" value="F:RNA binding"/>
    <property type="evidence" value="ECO:0007669"/>
    <property type="project" value="TreeGrafter"/>
</dbReference>
<dbReference type="PROSITE" id="PS51194">
    <property type="entry name" value="HELICASE_CTER"/>
    <property type="match status" value="1"/>
</dbReference>
<dbReference type="SUPFAM" id="SSF52540">
    <property type="entry name" value="P-loop containing nucleoside triphosphate hydrolases"/>
    <property type="match status" value="1"/>
</dbReference>
<dbReference type="AlphaFoldDB" id="A0AAE0BFK6"/>
<dbReference type="InterPro" id="IPR001650">
    <property type="entry name" value="Helicase_C-like"/>
</dbReference>
<keyword evidence="3" id="KW-0067">ATP-binding</keyword>
<feature type="domain" description="Helicase C-terminal" evidence="5">
    <location>
        <begin position="758"/>
        <end position="938"/>
    </location>
</feature>
<dbReference type="GO" id="GO:0005524">
    <property type="term" value="F:ATP binding"/>
    <property type="evidence" value="ECO:0007669"/>
    <property type="project" value="UniProtKB-KW"/>
</dbReference>
<dbReference type="PROSITE" id="PS00690">
    <property type="entry name" value="DEAH_ATP_HELICASE"/>
    <property type="match status" value="1"/>
</dbReference>
<dbReference type="Pfam" id="PF00271">
    <property type="entry name" value="Helicase_C"/>
    <property type="match status" value="1"/>
</dbReference>
<dbReference type="Gene3D" id="3.40.50.1010">
    <property type="entry name" value="5'-nuclease"/>
    <property type="match status" value="1"/>
</dbReference>
<dbReference type="Pfam" id="PF00270">
    <property type="entry name" value="DEAD"/>
    <property type="match status" value="1"/>
</dbReference>
<dbReference type="SMART" id="SM00490">
    <property type="entry name" value="HELICc"/>
    <property type="match status" value="1"/>
</dbReference>
<keyword evidence="1" id="KW-0547">Nucleotide-binding</keyword>
<dbReference type="CDD" id="cd17917">
    <property type="entry name" value="DEXHc_RHA-like"/>
    <property type="match status" value="1"/>
</dbReference>
<evidence type="ECO:0000256" key="3">
    <source>
        <dbReference type="ARBA" id="ARBA00022840"/>
    </source>
</evidence>
<proteinExistence type="predicted"/>
<evidence type="ECO:0000313" key="7">
    <source>
        <dbReference type="Proteomes" id="UP001190700"/>
    </source>
</evidence>
<keyword evidence="7" id="KW-1185">Reference proteome</keyword>
<dbReference type="InterPro" id="IPR027417">
    <property type="entry name" value="P-loop_NTPase"/>
</dbReference>
<comment type="caution">
    <text evidence="6">The sequence shown here is derived from an EMBL/GenBank/DDBJ whole genome shotgun (WGS) entry which is preliminary data.</text>
</comment>
<dbReference type="PANTHER" id="PTHR18934:SF145">
    <property type="entry name" value="ATP-DEPENDENT RNA HELICASE DHX57-RELATED"/>
    <property type="match status" value="1"/>
</dbReference>
<evidence type="ECO:0000313" key="6">
    <source>
        <dbReference type="EMBL" id="KAK3235678.1"/>
    </source>
</evidence>
<dbReference type="SMART" id="SM00487">
    <property type="entry name" value="DEXDc"/>
    <property type="match status" value="1"/>
</dbReference>
<evidence type="ECO:0008006" key="8">
    <source>
        <dbReference type="Google" id="ProtNLM"/>
    </source>
</evidence>
<accession>A0AAE0BFK6</accession>
<sequence length="1023" mass="112535">MEVGCLSRVIRECLLNGDVPFERISAETLLIDGPSWALHLVNEVGVNRQSDNPLCVHSDEYGSLSSLIRSEVEKIKKCGLVPEVWWDGPSVRKSKTAALERRRKEYTESDLALHDYITHGVPPSFHGDLPPPPLFKHQTRVTLRDLGVQQVDCLAEVDTGIACRATETGAAIYGTVLDYIFFRNCTVIPFGYLRYTDVGIPASALHLSRAVLANVLSQAVLMEFSESMLVEWSIFLGNDVTSNFSPSTFRLQHCQSDAPSTSYGRQPGLVTLPEEFSRQEPFRTLKAIAMHMQAGKLLAAESAELQEAIHLTRLLYAHRSLTEYPLVPLPPSHDPFVTTLLARVRASGAVGVPRDLTHRTESVGLFALRCIEMTASEAECAALATSPQMRAMRAVLQDGIRYVECPAILKWEDVEFALRYQRICYEVLKSEQLGMLSSMSRTTINWWAVNDATALFHGPSYHTLVWRFSGRTAIPAGGTSGEGSAGVRSPAQRSAYVPPALRGSARPSDCAPEADGALPMDDHKERLLHHIGANRVTLVQGESGCGKSSRVPAMLLQLLLDTEGATRANRRSWKERSRIYVTLPGRLAATALYKRLRGLLGEAVGLRLGGGVRKTSAVEQLTVCTAGYMCARVGMGAGNLQISYLVIDEVHERSVDTEILCYFARELLLSRPEMKLVLMSATPNLEIYISYFEAAQRLPITPVLVGARRFPLLELHLEDIARHPRMSSAQQRAAQSLLAQMSNLHAGGVPELGVREAQLKLAAAVVREVSTRGGAVLVFVSGLYEIEVLYNLFVEEELDARREGGVSRLRYKLFVIHSEVPLDAQAEVLKEDADVAKVIVATPAAESSVTIPACDHVVDLGTEKRMEYHRDFHRSTLVTRWISQASAIQRAGRTARVGPGTAWRLFTKQKYDTLAQYAPSEIHEHPLDSLVLRFKSVVQGPVLPVLENVIEPPEPAAVRAALDSLCNFGYLSSKEDDRAHLTANGRVAARLQVKASSLPLHPMLPSSRVCSPQAGSSVSKRSF</sequence>
<name>A0AAE0BFK6_9CHLO</name>
<gene>
    <name evidence="6" type="ORF">CYMTET_54132</name>
</gene>
<dbReference type="InterPro" id="IPR029060">
    <property type="entry name" value="PIN-like_dom_sf"/>
</dbReference>
<dbReference type="InterPro" id="IPR011545">
    <property type="entry name" value="DEAD/DEAH_box_helicase_dom"/>
</dbReference>
<dbReference type="EMBL" id="LGRX02035247">
    <property type="protein sequence ID" value="KAK3235678.1"/>
    <property type="molecule type" value="Genomic_DNA"/>
</dbReference>
<dbReference type="GO" id="GO:0004386">
    <property type="term" value="F:helicase activity"/>
    <property type="evidence" value="ECO:0007669"/>
    <property type="project" value="TreeGrafter"/>
</dbReference>
<evidence type="ECO:0000256" key="2">
    <source>
        <dbReference type="ARBA" id="ARBA00022801"/>
    </source>
</evidence>
<dbReference type="PANTHER" id="PTHR18934">
    <property type="entry name" value="ATP-DEPENDENT RNA HELICASE"/>
    <property type="match status" value="1"/>
</dbReference>
<dbReference type="PROSITE" id="PS51192">
    <property type="entry name" value="HELICASE_ATP_BIND_1"/>
    <property type="match status" value="1"/>
</dbReference>
<keyword evidence="2" id="KW-0378">Hydrolase</keyword>
<dbReference type="InterPro" id="IPR014001">
    <property type="entry name" value="Helicase_ATP-bd"/>
</dbReference>
<protein>
    <recommendedName>
        <fullName evidence="8">RNA helicase</fullName>
    </recommendedName>
</protein>
<reference evidence="6 7" key="1">
    <citation type="journal article" date="2015" name="Genome Biol. Evol.">
        <title>Comparative Genomics of a Bacterivorous Green Alga Reveals Evolutionary Causalities and Consequences of Phago-Mixotrophic Mode of Nutrition.</title>
        <authorList>
            <person name="Burns J.A."/>
            <person name="Paasch A."/>
            <person name="Narechania A."/>
            <person name="Kim E."/>
        </authorList>
    </citation>
    <scope>NUCLEOTIDE SEQUENCE [LARGE SCALE GENOMIC DNA]</scope>
    <source>
        <strain evidence="6 7">PLY_AMNH</strain>
    </source>
</reference>
<dbReference type="GO" id="GO:0016787">
    <property type="term" value="F:hydrolase activity"/>
    <property type="evidence" value="ECO:0007669"/>
    <property type="project" value="UniProtKB-KW"/>
</dbReference>
<dbReference type="Proteomes" id="UP001190700">
    <property type="component" value="Unassembled WGS sequence"/>
</dbReference>
<evidence type="ECO:0000256" key="1">
    <source>
        <dbReference type="ARBA" id="ARBA00022741"/>
    </source>
</evidence>
<feature type="domain" description="Helicase ATP-binding" evidence="4">
    <location>
        <begin position="528"/>
        <end position="701"/>
    </location>
</feature>
<evidence type="ECO:0000259" key="4">
    <source>
        <dbReference type="PROSITE" id="PS51192"/>
    </source>
</evidence>